<keyword evidence="2" id="KW-1185">Reference proteome</keyword>
<protein>
    <submittedName>
        <fullName evidence="1">Uncharacterized protein</fullName>
    </submittedName>
</protein>
<proteinExistence type="predicted"/>
<gene>
    <name evidence="1" type="ORF">BO66DRAFT_443373</name>
</gene>
<organism evidence="1 2">
    <name type="scientific">Aspergillus aculeatinus CBS 121060</name>
    <dbReference type="NCBI Taxonomy" id="1448322"/>
    <lineage>
        <taxon>Eukaryota</taxon>
        <taxon>Fungi</taxon>
        <taxon>Dikarya</taxon>
        <taxon>Ascomycota</taxon>
        <taxon>Pezizomycotina</taxon>
        <taxon>Eurotiomycetes</taxon>
        <taxon>Eurotiomycetidae</taxon>
        <taxon>Eurotiales</taxon>
        <taxon>Aspergillaceae</taxon>
        <taxon>Aspergillus</taxon>
        <taxon>Aspergillus subgen. Circumdati</taxon>
    </lineage>
</organism>
<name>A0ACD1GUU8_9EURO</name>
<accession>A0ACD1GUU8</accession>
<dbReference type="Proteomes" id="UP000249661">
    <property type="component" value="Unassembled WGS sequence"/>
</dbReference>
<sequence>MAAFQLIFRSRLCPWFPEGSSVASPSIALWTTKGRGASFSIPLPALWSAPSRHGYKHLLLNHPPSNPTVLISTQPRLQSTPSDLPLCYLLFSRALERLELRGSSFARSAKSSGHASSEEAQCRQLRNHTDDDTDEDLAQWRVPELQSAMRWQFELETQCGDRPHGPALRAMLEDQKRQVHNLRRRLQDKRRKEMRRDFSRKQAVIDIERQMTGGAANDDPARKALQKEFATPSEQILLVETFFT</sequence>
<evidence type="ECO:0000313" key="1">
    <source>
        <dbReference type="EMBL" id="RAH65090.1"/>
    </source>
</evidence>
<evidence type="ECO:0000313" key="2">
    <source>
        <dbReference type="Proteomes" id="UP000249661"/>
    </source>
</evidence>
<dbReference type="EMBL" id="KZ825000">
    <property type="protein sequence ID" value="RAH65090.1"/>
    <property type="molecule type" value="Genomic_DNA"/>
</dbReference>
<reference evidence="1" key="1">
    <citation type="submission" date="2018-02" db="EMBL/GenBank/DDBJ databases">
        <title>The genomes of Aspergillus section Nigri reveals drivers in fungal speciation.</title>
        <authorList>
            <consortium name="DOE Joint Genome Institute"/>
            <person name="Vesth T.C."/>
            <person name="Nybo J."/>
            <person name="Theobald S."/>
            <person name="Brandl J."/>
            <person name="Frisvad J.C."/>
            <person name="Nielsen K.F."/>
            <person name="Lyhne E.K."/>
            <person name="Kogle M.E."/>
            <person name="Kuo A."/>
            <person name="Riley R."/>
            <person name="Clum A."/>
            <person name="Nolan M."/>
            <person name="Lipzen A."/>
            <person name="Salamov A."/>
            <person name="Henrissat B."/>
            <person name="Wiebenga A."/>
            <person name="De vries R.P."/>
            <person name="Grigoriev I.V."/>
            <person name="Mortensen U.H."/>
            <person name="Andersen M.R."/>
            <person name="Baker S.E."/>
        </authorList>
    </citation>
    <scope>NUCLEOTIDE SEQUENCE</scope>
    <source>
        <strain evidence="1">CBS 121060</strain>
    </source>
</reference>